<proteinExistence type="predicted"/>
<dbReference type="InterPro" id="IPR016039">
    <property type="entry name" value="Thiolase-like"/>
</dbReference>
<dbReference type="GO" id="GO:0005829">
    <property type="term" value="C:cytosol"/>
    <property type="evidence" value="ECO:0007669"/>
    <property type="project" value="TreeGrafter"/>
</dbReference>
<accession>A0A0F9A040</accession>
<sequence>MKSLDRRVVVTGMGVVAPVGIGKDAFWAALAGGQSGVDQITNFDTTGYPVTIAAEVKGFDLSARVGPKELRHLDKFVQFAIEAAGEAVEDAALDI</sequence>
<evidence type="ECO:0000256" key="1">
    <source>
        <dbReference type="ARBA" id="ARBA00022679"/>
    </source>
</evidence>
<feature type="non-terminal residue" evidence="3">
    <location>
        <position position="95"/>
    </location>
</feature>
<dbReference type="PANTHER" id="PTHR11712">
    <property type="entry name" value="POLYKETIDE SYNTHASE-RELATED"/>
    <property type="match status" value="1"/>
</dbReference>
<evidence type="ECO:0000259" key="2">
    <source>
        <dbReference type="Pfam" id="PF00109"/>
    </source>
</evidence>
<dbReference type="Pfam" id="PF00109">
    <property type="entry name" value="ketoacyl-synt"/>
    <property type="match status" value="1"/>
</dbReference>
<gene>
    <name evidence="3" type="ORF">LCGC14_2631140</name>
</gene>
<evidence type="ECO:0000313" key="3">
    <source>
        <dbReference type="EMBL" id="KKK99597.1"/>
    </source>
</evidence>
<dbReference type="InterPro" id="IPR014030">
    <property type="entry name" value="Ketoacyl_synth_N"/>
</dbReference>
<dbReference type="GO" id="GO:0006633">
    <property type="term" value="P:fatty acid biosynthetic process"/>
    <property type="evidence" value="ECO:0007669"/>
    <property type="project" value="TreeGrafter"/>
</dbReference>
<feature type="domain" description="Beta-ketoacyl synthase-like N-terminal" evidence="2">
    <location>
        <begin position="6"/>
        <end position="94"/>
    </location>
</feature>
<name>A0A0F9A040_9ZZZZ</name>
<dbReference type="SUPFAM" id="SSF53901">
    <property type="entry name" value="Thiolase-like"/>
    <property type="match status" value="1"/>
</dbReference>
<protein>
    <recommendedName>
        <fullName evidence="2">Beta-ketoacyl synthase-like N-terminal domain-containing protein</fullName>
    </recommendedName>
</protein>
<keyword evidence="1" id="KW-0808">Transferase</keyword>
<dbReference type="InterPro" id="IPR000794">
    <property type="entry name" value="Beta-ketoacyl_synthase"/>
</dbReference>
<dbReference type="Gene3D" id="3.40.47.10">
    <property type="match status" value="1"/>
</dbReference>
<reference evidence="3" key="1">
    <citation type="journal article" date="2015" name="Nature">
        <title>Complex archaea that bridge the gap between prokaryotes and eukaryotes.</title>
        <authorList>
            <person name="Spang A."/>
            <person name="Saw J.H."/>
            <person name="Jorgensen S.L."/>
            <person name="Zaremba-Niedzwiedzka K."/>
            <person name="Martijn J."/>
            <person name="Lind A.E."/>
            <person name="van Eijk R."/>
            <person name="Schleper C."/>
            <person name="Guy L."/>
            <person name="Ettema T.J."/>
        </authorList>
    </citation>
    <scope>NUCLEOTIDE SEQUENCE</scope>
</reference>
<dbReference type="PANTHER" id="PTHR11712:SF336">
    <property type="entry name" value="3-OXOACYL-[ACYL-CARRIER-PROTEIN] SYNTHASE, MITOCHONDRIAL"/>
    <property type="match status" value="1"/>
</dbReference>
<dbReference type="GO" id="GO:0004315">
    <property type="term" value="F:3-oxoacyl-[acyl-carrier-protein] synthase activity"/>
    <property type="evidence" value="ECO:0007669"/>
    <property type="project" value="TreeGrafter"/>
</dbReference>
<dbReference type="EMBL" id="LAZR01045135">
    <property type="protein sequence ID" value="KKK99597.1"/>
    <property type="molecule type" value="Genomic_DNA"/>
</dbReference>
<dbReference type="AlphaFoldDB" id="A0A0F9A040"/>
<comment type="caution">
    <text evidence="3">The sequence shown here is derived from an EMBL/GenBank/DDBJ whole genome shotgun (WGS) entry which is preliminary data.</text>
</comment>
<organism evidence="3">
    <name type="scientific">marine sediment metagenome</name>
    <dbReference type="NCBI Taxonomy" id="412755"/>
    <lineage>
        <taxon>unclassified sequences</taxon>
        <taxon>metagenomes</taxon>
        <taxon>ecological metagenomes</taxon>
    </lineage>
</organism>